<keyword evidence="1" id="KW-0472">Membrane</keyword>
<feature type="transmembrane region" description="Helical" evidence="1">
    <location>
        <begin position="33"/>
        <end position="49"/>
    </location>
</feature>
<gene>
    <name evidence="2" type="ORF">S01H1_67087</name>
</gene>
<reference evidence="2" key="1">
    <citation type="journal article" date="2014" name="Front. Microbiol.">
        <title>High frequency of phylogenetically diverse reductive dehalogenase-homologous genes in deep subseafloor sedimentary metagenomes.</title>
        <authorList>
            <person name="Kawai M."/>
            <person name="Futagami T."/>
            <person name="Toyoda A."/>
            <person name="Takaki Y."/>
            <person name="Nishi S."/>
            <person name="Hori S."/>
            <person name="Arai W."/>
            <person name="Tsubouchi T."/>
            <person name="Morono Y."/>
            <person name="Uchiyama I."/>
            <person name="Ito T."/>
            <person name="Fujiyama A."/>
            <person name="Inagaki F."/>
            <person name="Takami H."/>
        </authorList>
    </citation>
    <scope>NUCLEOTIDE SEQUENCE</scope>
    <source>
        <strain evidence="2">Expedition CK06-06</strain>
    </source>
</reference>
<evidence type="ECO:0000313" key="2">
    <source>
        <dbReference type="EMBL" id="GAG35783.1"/>
    </source>
</evidence>
<sequence>MSPVTYLKISITTLVVTLFLFFLSAYISMRLGAIPWPIVFSIVVSAGLLREVRDLTPDTTCFRFAVDVAYGEPHRVSEGGEVSLAD</sequence>
<accession>X0XGL1</accession>
<dbReference type="EMBL" id="BARS01044400">
    <property type="protein sequence ID" value="GAG35783.1"/>
    <property type="molecule type" value="Genomic_DNA"/>
</dbReference>
<keyword evidence="1" id="KW-0812">Transmembrane</keyword>
<evidence type="ECO:0000256" key="1">
    <source>
        <dbReference type="SAM" id="Phobius"/>
    </source>
</evidence>
<name>X0XGL1_9ZZZZ</name>
<protein>
    <submittedName>
        <fullName evidence="2">Uncharacterized protein</fullName>
    </submittedName>
</protein>
<comment type="caution">
    <text evidence="2">The sequence shown here is derived from an EMBL/GenBank/DDBJ whole genome shotgun (WGS) entry which is preliminary data.</text>
</comment>
<organism evidence="2">
    <name type="scientific">marine sediment metagenome</name>
    <dbReference type="NCBI Taxonomy" id="412755"/>
    <lineage>
        <taxon>unclassified sequences</taxon>
        <taxon>metagenomes</taxon>
        <taxon>ecological metagenomes</taxon>
    </lineage>
</organism>
<feature type="transmembrane region" description="Helical" evidence="1">
    <location>
        <begin position="7"/>
        <end position="27"/>
    </location>
</feature>
<proteinExistence type="predicted"/>
<keyword evidence="1" id="KW-1133">Transmembrane helix</keyword>
<dbReference type="AlphaFoldDB" id="X0XGL1"/>